<organism evidence="3 4">
    <name type="scientific">Pleurodeles waltl</name>
    <name type="common">Iberian ribbed newt</name>
    <dbReference type="NCBI Taxonomy" id="8319"/>
    <lineage>
        <taxon>Eukaryota</taxon>
        <taxon>Metazoa</taxon>
        <taxon>Chordata</taxon>
        <taxon>Craniata</taxon>
        <taxon>Vertebrata</taxon>
        <taxon>Euteleostomi</taxon>
        <taxon>Amphibia</taxon>
        <taxon>Batrachia</taxon>
        <taxon>Caudata</taxon>
        <taxon>Salamandroidea</taxon>
        <taxon>Salamandridae</taxon>
        <taxon>Pleurodelinae</taxon>
        <taxon>Pleurodeles</taxon>
    </lineage>
</organism>
<comment type="caution">
    <text evidence="3">The sequence shown here is derived from an EMBL/GenBank/DDBJ whole genome shotgun (WGS) entry which is preliminary data.</text>
</comment>
<keyword evidence="4" id="KW-1185">Reference proteome</keyword>
<accession>A0AAV7S516</accession>
<reference evidence="3" key="1">
    <citation type="journal article" date="2022" name="bioRxiv">
        <title>Sequencing and chromosome-scale assembly of the giantPleurodeles waltlgenome.</title>
        <authorList>
            <person name="Brown T."/>
            <person name="Elewa A."/>
            <person name="Iarovenko S."/>
            <person name="Subramanian E."/>
            <person name="Araus A.J."/>
            <person name="Petzold A."/>
            <person name="Susuki M."/>
            <person name="Suzuki K.-i.T."/>
            <person name="Hayashi T."/>
            <person name="Toyoda A."/>
            <person name="Oliveira C."/>
            <person name="Osipova E."/>
            <person name="Leigh N.D."/>
            <person name="Simon A."/>
            <person name="Yun M.H."/>
        </authorList>
    </citation>
    <scope>NUCLEOTIDE SEQUENCE</scope>
    <source>
        <strain evidence="3">20211129_DDA</strain>
        <tissue evidence="3">Liver</tissue>
    </source>
</reference>
<evidence type="ECO:0000313" key="4">
    <source>
        <dbReference type="Proteomes" id="UP001066276"/>
    </source>
</evidence>
<evidence type="ECO:0000256" key="2">
    <source>
        <dbReference type="SAM" id="MobiDB-lite"/>
    </source>
</evidence>
<dbReference type="AlphaFoldDB" id="A0AAV7S516"/>
<feature type="region of interest" description="Disordered" evidence="2">
    <location>
        <begin position="34"/>
        <end position="85"/>
    </location>
</feature>
<name>A0AAV7S516_PLEWA</name>
<sequence>MSDGLPEVEFELADLGVACKGRAKKAELREILKPWVEAHPGREVDDGEEPEQGQGSPDTQPMEGRYPLFPDPGGPSKTGSSVYSRNLSLQELKDRRRARKLKLELARNTKEQALALANLEKEQVRAILNRQQALAKRLAMEEKKMAYELGHRELDTQKTPSSSICVIPLARLIRSLGFSVVSYADDTQIIVSVSSNLKKRAERFNISMTQINEWMRINCLKLDPGNRGSLPGQ</sequence>
<evidence type="ECO:0000256" key="1">
    <source>
        <dbReference type="SAM" id="Coils"/>
    </source>
</evidence>
<dbReference type="EMBL" id="JANPWB010000008">
    <property type="protein sequence ID" value="KAJ1160086.1"/>
    <property type="molecule type" value="Genomic_DNA"/>
</dbReference>
<protein>
    <submittedName>
        <fullName evidence="3">Uncharacterized protein</fullName>
    </submittedName>
</protein>
<dbReference type="Proteomes" id="UP001066276">
    <property type="component" value="Chromosome 4_2"/>
</dbReference>
<keyword evidence="1" id="KW-0175">Coiled coil</keyword>
<feature type="coiled-coil region" evidence="1">
    <location>
        <begin position="89"/>
        <end position="136"/>
    </location>
</feature>
<proteinExistence type="predicted"/>
<gene>
    <name evidence="3" type="ORF">NDU88_000588</name>
</gene>
<evidence type="ECO:0000313" key="3">
    <source>
        <dbReference type="EMBL" id="KAJ1160086.1"/>
    </source>
</evidence>